<dbReference type="AlphaFoldDB" id="A0A4Y8WP70"/>
<name>A0A4Y8WP70_9PORP</name>
<dbReference type="EMBL" id="SPNC01000168">
    <property type="protein sequence ID" value="TFH94186.1"/>
    <property type="molecule type" value="Genomic_DNA"/>
</dbReference>
<proteinExistence type="predicted"/>
<keyword evidence="2" id="KW-1185">Reference proteome</keyword>
<dbReference type="Proteomes" id="UP000297225">
    <property type="component" value="Unassembled WGS sequence"/>
</dbReference>
<dbReference type="RefSeq" id="WP_134850030.1">
    <property type="nucleotide sequence ID" value="NZ_CP197400.1"/>
</dbReference>
<evidence type="ECO:0000313" key="2">
    <source>
        <dbReference type="Proteomes" id="UP000297225"/>
    </source>
</evidence>
<sequence>MIASLVLGFSATNATAAEVDQPDKDCLKTTETVQVEESIIYDKNGNPVGIERKETKTITMELVDCPK</sequence>
<organism evidence="1 2">
    <name type="scientific">Porphyromonas levii</name>
    <dbReference type="NCBI Taxonomy" id="28114"/>
    <lineage>
        <taxon>Bacteria</taxon>
        <taxon>Pseudomonadati</taxon>
        <taxon>Bacteroidota</taxon>
        <taxon>Bacteroidia</taxon>
        <taxon>Bacteroidales</taxon>
        <taxon>Porphyromonadaceae</taxon>
        <taxon>Porphyromonas</taxon>
    </lineage>
</organism>
<accession>A0A4Y8WP70</accession>
<gene>
    <name evidence="1" type="ORF">E4P47_08610</name>
</gene>
<comment type="caution">
    <text evidence="1">The sequence shown here is derived from an EMBL/GenBank/DDBJ whole genome shotgun (WGS) entry which is preliminary data.</text>
</comment>
<protein>
    <submittedName>
        <fullName evidence="1">Uncharacterized protein</fullName>
    </submittedName>
</protein>
<reference evidence="1 2" key="1">
    <citation type="submission" date="2019-03" db="EMBL/GenBank/DDBJ databases">
        <title>Porphyromonas levii Isolated from the Uterus of Dairy Cows.</title>
        <authorList>
            <person name="Francis A.M."/>
        </authorList>
    </citation>
    <scope>NUCLEOTIDE SEQUENCE [LARGE SCALE GENOMIC DNA]</scope>
    <source>
        <strain evidence="1 2">AF5678</strain>
    </source>
</reference>
<evidence type="ECO:0000313" key="1">
    <source>
        <dbReference type="EMBL" id="TFH94186.1"/>
    </source>
</evidence>